<dbReference type="InterPro" id="IPR036282">
    <property type="entry name" value="Glutathione-S-Trfase_C_sf"/>
</dbReference>
<dbReference type="InterPro" id="IPR040079">
    <property type="entry name" value="Glutathione_S-Trfase"/>
</dbReference>
<dbReference type="PANTHER" id="PTHR11260:SF762">
    <property type="entry name" value="GLUTATHIONE TRANSFERASE"/>
    <property type="match status" value="1"/>
</dbReference>
<dbReference type="InterPro" id="IPR045074">
    <property type="entry name" value="GST_C_Tau"/>
</dbReference>
<dbReference type="InterPro" id="IPR004045">
    <property type="entry name" value="Glutathione_S-Trfase_N"/>
</dbReference>
<evidence type="ECO:0000256" key="3">
    <source>
        <dbReference type="ARBA" id="ARBA00047960"/>
    </source>
</evidence>
<feature type="domain" description="GST N-terminal" evidence="5">
    <location>
        <begin position="2"/>
        <end position="81"/>
    </location>
</feature>
<accession>A0AAF1AXN5</accession>
<proteinExistence type="inferred from homology"/>
<evidence type="ECO:0000313" key="8">
    <source>
        <dbReference type="Proteomes" id="UP000077755"/>
    </source>
</evidence>
<evidence type="ECO:0000256" key="2">
    <source>
        <dbReference type="ARBA" id="ARBA00022679"/>
    </source>
</evidence>
<evidence type="ECO:0000256" key="1">
    <source>
        <dbReference type="ARBA" id="ARBA00012452"/>
    </source>
</evidence>
<sequence length="215" mass="24955">MAEVRLFRTFSSPFALRIVWALKLKSIEFDTVLEDFPHKSAELLKYNPVHKKVPVLVHNEKPISESLVILEYIEETWKETPLLPDDPAERATARFWAKFGDEKLLSSIFRSVLRKGIEQEEAKLEARRNLEYVEEQLQGKRFFGGETIGFLDLVLGWMANLISILEETSGQDIIKEEQFPVLSKWMKDFSEVPVIKESMPPRDKLISKFQAMQQA</sequence>
<dbReference type="InterPro" id="IPR045073">
    <property type="entry name" value="Omega/Tau-like"/>
</dbReference>
<dbReference type="PROSITE" id="PS50405">
    <property type="entry name" value="GST_CTER"/>
    <property type="match status" value="1"/>
</dbReference>
<reference evidence="7" key="2">
    <citation type="submission" date="2022-03" db="EMBL/GenBank/DDBJ databases">
        <title>Draft title - Genomic analysis of global carrot germplasm unveils the trajectory of domestication and the origin of high carotenoid orange carrot.</title>
        <authorList>
            <person name="Iorizzo M."/>
            <person name="Ellison S."/>
            <person name="Senalik D."/>
            <person name="Macko-Podgorni A."/>
            <person name="Grzebelus D."/>
            <person name="Bostan H."/>
            <person name="Rolling W."/>
            <person name="Curaba J."/>
            <person name="Simon P."/>
        </authorList>
    </citation>
    <scope>NUCLEOTIDE SEQUENCE</scope>
    <source>
        <tissue evidence="7">Leaf</tissue>
    </source>
</reference>
<dbReference type="CDD" id="cd03058">
    <property type="entry name" value="GST_N_Tau"/>
    <property type="match status" value="1"/>
</dbReference>
<dbReference type="SFLD" id="SFLDG00358">
    <property type="entry name" value="Main_(cytGST)"/>
    <property type="match status" value="1"/>
</dbReference>
<organism evidence="7 8">
    <name type="scientific">Daucus carota subsp. sativus</name>
    <name type="common">Carrot</name>
    <dbReference type="NCBI Taxonomy" id="79200"/>
    <lineage>
        <taxon>Eukaryota</taxon>
        <taxon>Viridiplantae</taxon>
        <taxon>Streptophyta</taxon>
        <taxon>Embryophyta</taxon>
        <taxon>Tracheophyta</taxon>
        <taxon>Spermatophyta</taxon>
        <taxon>Magnoliopsida</taxon>
        <taxon>eudicotyledons</taxon>
        <taxon>Gunneridae</taxon>
        <taxon>Pentapetalae</taxon>
        <taxon>asterids</taxon>
        <taxon>campanulids</taxon>
        <taxon>Apiales</taxon>
        <taxon>Apiaceae</taxon>
        <taxon>Apioideae</taxon>
        <taxon>Scandiceae</taxon>
        <taxon>Daucinae</taxon>
        <taxon>Daucus</taxon>
        <taxon>Daucus sect. Daucus</taxon>
    </lineage>
</organism>
<evidence type="ECO:0000313" key="7">
    <source>
        <dbReference type="EMBL" id="WOG99268.1"/>
    </source>
</evidence>
<evidence type="ECO:0000256" key="4">
    <source>
        <dbReference type="RuleBase" id="RU003494"/>
    </source>
</evidence>
<dbReference type="SFLD" id="SFLDG01152">
    <property type="entry name" value="Main.3:_Omega-_and_Tau-like"/>
    <property type="match status" value="1"/>
</dbReference>
<comment type="similarity">
    <text evidence="4">Belongs to the GST superfamily.</text>
</comment>
<dbReference type="PANTHER" id="PTHR11260">
    <property type="entry name" value="GLUTATHIONE S-TRANSFERASE, GST, SUPERFAMILY, GST DOMAIN CONTAINING"/>
    <property type="match status" value="1"/>
</dbReference>
<dbReference type="GO" id="GO:0006749">
    <property type="term" value="P:glutathione metabolic process"/>
    <property type="evidence" value="ECO:0007669"/>
    <property type="project" value="InterPro"/>
</dbReference>
<dbReference type="SFLD" id="SFLDS00019">
    <property type="entry name" value="Glutathione_Transferase_(cytos"/>
    <property type="match status" value="1"/>
</dbReference>
<keyword evidence="8" id="KW-1185">Reference proteome</keyword>
<dbReference type="AlphaFoldDB" id="A0AAF1AXN5"/>
<dbReference type="GO" id="GO:0004364">
    <property type="term" value="F:glutathione transferase activity"/>
    <property type="evidence" value="ECO:0007669"/>
    <property type="project" value="UniProtKB-EC"/>
</dbReference>
<dbReference type="SUPFAM" id="SSF47616">
    <property type="entry name" value="GST C-terminal domain-like"/>
    <property type="match status" value="1"/>
</dbReference>
<protein>
    <recommendedName>
        <fullName evidence="1">glutathione transferase</fullName>
        <ecNumber evidence="1">2.5.1.18</ecNumber>
    </recommendedName>
</protein>
<dbReference type="KEGG" id="dcr:108221985"/>
<dbReference type="InterPro" id="IPR010987">
    <property type="entry name" value="Glutathione-S-Trfase_C-like"/>
</dbReference>
<reference evidence="7" key="1">
    <citation type="journal article" date="2016" name="Nat. Genet.">
        <title>A high-quality carrot genome assembly provides new insights into carotenoid accumulation and asterid genome evolution.</title>
        <authorList>
            <person name="Iorizzo M."/>
            <person name="Ellison S."/>
            <person name="Senalik D."/>
            <person name="Zeng P."/>
            <person name="Satapoomin P."/>
            <person name="Huang J."/>
            <person name="Bowman M."/>
            <person name="Iovene M."/>
            <person name="Sanseverino W."/>
            <person name="Cavagnaro P."/>
            <person name="Yildiz M."/>
            <person name="Macko-Podgorni A."/>
            <person name="Moranska E."/>
            <person name="Grzebelus E."/>
            <person name="Grzebelus D."/>
            <person name="Ashrafi H."/>
            <person name="Zheng Z."/>
            <person name="Cheng S."/>
            <person name="Spooner D."/>
            <person name="Van Deynze A."/>
            <person name="Simon P."/>
        </authorList>
    </citation>
    <scope>NUCLEOTIDE SEQUENCE</scope>
    <source>
        <tissue evidence="7">Leaf</tissue>
    </source>
</reference>
<dbReference type="EMBL" id="CP093347">
    <property type="protein sequence ID" value="WOG99268.1"/>
    <property type="molecule type" value="Genomic_DNA"/>
</dbReference>
<dbReference type="Pfam" id="PF00043">
    <property type="entry name" value="GST_C"/>
    <property type="match status" value="1"/>
</dbReference>
<evidence type="ECO:0000259" key="6">
    <source>
        <dbReference type="PROSITE" id="PS50405"/>
    </source>
</evidence>
<name>A0AAF1AXN5_DAUCS</name>
<dbReference type="Proteomes" id="UP000077755">
    <property type="component" value="Chromosome 5"/>
</dbReference>
<dbReference type="Gene3D" id="1.20.1050.10">
    <property type="match status" value="1"/>
</dbReference>
<dbReference type="GO" id="GO:0005737">
    <property type="term" value="C:cytoplasm"/>
    <property type="evidence" value="ECO:0007669"/>
    <property type="project" value="TreeGrafter"/>
</dbReference>
<comment type="catalytic activity">
    <reaction evidence="3">
        <text>RX + glutathione = an S-substituted glutathione + a halide anion + H(+)</text>
        <dbReference type="Rhea" id="RHEA:16437"/>
        <dbReference type="ChEBI" id="CHEBI:15378"/>
        <dbReference type="ChEBI" id="CHEBI:16042"/>
        <dbReference type="ChEBI" id="CHEBI:17792"/>
        <dbReference type="ChEBI" id="CHEBI:57925"/>
        <dbReference type="ChEBI" id="CHEBI:90779"/>
        <dbReference type="EC" id="2.5.1.18"/>
    </reaction>
</comment>
<dbReference type="InterPro" id="IPR036249">
    <property type="entry name" value="Thioredoxin-like_sf"/>
</dbReference>
<dbReference type="SUPFAM" id="SSF52833">
    <property type="entry name" value="Thioredoxin-like"/>
    <property type="match status" value="1"/>
</dbReference>
<dbReference type="FunFam" id="1.20.1050.10:FF:000012">
    <property type="entry name" value="Tau class glutathione S-transferase"/>
    <property type="match status" value="1"/>
</dbReference>
<dbReference type="Gene3D" id="3.40.30.10">
    <property type="entry name" value="Glutaredoxin"/>
    <property type="match status" value="1"/>
</dbReference>
<evidence type="ECO:0000259" key="5">
    <source>
        <dbReference type="PROSITE" id="PS50404"/>
    </source>
</evidence>
<gene>
    <name evidence="7" type="ORF">DCAR_0518616</name>
</gene>
<dbReference type="InterPro" id="IPR004046">
    <property type="entry name" value="GST_C"/>
</dbReference>
<keyword evidence="2" id="KW-0808">Transferase</keyword>
<dbReference type="CDD" id="cd03185">
    <property type="entry name" value="GST_C_Tau"/>
    <property type="match status" value="1"/>
</dbReference>
<dbReference type="Pfam" id="PF02798">
    <property type="entry name" value="GST_N"/>
    <property type="match status" value="1"/>
</dbReference>
<dbReference type="EC" id="2.5.1.18" evidence="1"/>
<dbReference type="PROSITE" id="PS50404">
    <property type="entry name" value="GST_NTER"/>
    <property type="match status" value="1"/>
</dbReference>
<feature type="domain" description="GST C-terminal" evidence="6">
    <location>
        <begin position="86"/>
        <end position="215"/>
    </location>
</feature>